<proteinExistence type="predicted"/>
<dbReference type="EMBL" id="ADWY01003795">
    <property type="protein sequence ID" value="EGH19246.1"/>
    <property type="molecule type" value="Genomic_DNA"/>
</dbReference>
<protein>
    <submittedName>
        <fullName evidence="1">Conjugal transfer protein</fullName>
    </submittedName>
</protein>
<name>F3CJ04_PSESG</name>
<evidence type="ECO:0000313" key="2">
    <source>
        <dbReference type="Proteomes" id="UP000005466"/>
    </source>
</evidence>
<sequence>TPYILPLPALQDFVDAYTAPFRNGTFYQVGYSIALIL</sequence>
<reference evidence="1 2" key="1">
    <citation type="journal article" date="2011" name="PLoS Pathog.">
        <title>Dynamic evolution of pathogenicity revealed by sequencing and comparative genomics of 19 Pseudomonas syringae isolates.</title>
        <authorList>
            <person name="Baltrus D.A."/>
            <person name="Nishimura M.T."/>
            <person name="Romanchuk A."/>
            <person name="Chang J.H."/>
            <person name="Mukhtar M.S."/>
            <person name="Cherkis K."/>
            <person name="Roach J."/>
            <person name="Grant S.R."/>
            <person name="Jones C.D."/>
            <person name="Dangl J.L."/>
        </authorList>
    </citation>
    <scope>NUCLEOTIDE SEQUENCE [LARGE SCALE GENOMIC DNA]</scope>
    <source>
        <strain evidence="2">race 4</strain>
    </source>
</reference>
<feature type="non-terminal residue" evidence="1">
    <location>
        <position position="37"/>
    </location>
</feature>
<feature type="non-terminal residue" evidence="1">
    <location>
        <position position="1"/>
    </location>
</feature>
<organism evidence="1 2">
    <name type="scientific">Pseudomonas savastanoi pv. glycinea str. race 4</name>
    <dbReference type="NCBI Taxonomy" id="875330"/>
    <lineage>
        <taxon>Bacteria</taxon>
        <taxon>Pseudomonadati</taxon>
        <taxon>Pseudomonadota</taxon>
        <taxon>Gammaproteobacteria</taxon>
        <taxon>Pseudomonadales</taxon>
        <taxon>Pseudomonadaceae</taxon>
        <taxon>Pseudomonas</taxon>
    </lineage>
</organism>
<gene>
    <name evidence="1" type="ORF">Pgy4_40390</name>
</gene>
<comment type="caution">
    <text evidence="1">The sequence shown here is derived from an EMBL/GenBank/DDBJ whole genome shotgun (WGS) entry which is preliminary data.</text>
</comment>
<evidence type="ECO:0000313" key="1">
    <source>
        <dbReference type="EMBL" id="EGH19246.1"/>
    </source>
</evidence>
<dbReference type="Proteomes" id="UP000005466">
    <property type="component" value="Unassembled WGS sequence"/>
</dbReference>
<dbReference type="AlphaFoldDB" id="F3CJ04"/>
<dbReference type="BioCyc" id="PSYR875330:G11XH-7744-MONOMER"/>
<accession>F3CJ04</accession>